<evidence type="ECO:0000256" key="1">
    <source>
        <dbReference type="SAM" id="MobiDB-lite"/>
    </source>
</evidence>
<organism evidence="2 3">
    <name type="scientific">Colletotrichum chrysophilum</name>
    <dbReference type="NCBI Taxonomy" id="1836956"/>
    <lineage>
        <taxon>Eukaryota</taxon>
        <taxon>Fungi</taxon>
        <taxon>Dikarya</taxon>
        <taxon>Ascomycota</taxon>
        <taxon>Pezizomycotina</taxon>
        <taxon>Sordariomycetes</taxon>
        <taxon>Hypocreomycetidae</taxon>
        <taxon>Glomerellales</taxon>
        <taxon>Glomerellaceae</taxon>
        <taxon>Colletotrichum</taxon>
        <taxon>Colletotrichum gloeosporioides species complex</taxon>
    </lineage>
</organism>
<feature type="compositionally biased region" description="Basic and acidic residues" evidence="1">
    <location>
        <begin position="135"/>
        <end position="144"/>
    </location>
</feature>
<proteinExistence type="predicted"/>
<protein>
    <submittedName>
        <fullName evidence="2">Uncharacterized protein</fullName>
    </submittedName>
</protein>
<feature type="compositionally biased region" description="Acidic residues" evidence="1">
    <location>
        <begin position="122"/>
        <end position="134"/>
    </location>
</feature>
<feature type="compositionally biased region" description="Basic and acidic residues" evidence="1">
    <location>
        <begin position="109"/>
        <end position="121"/>
    </location>
</feature>
<dbReference type="EMBL" id="JAQOWY010000352">
    <property type="protein sequence ID" value="KAK1843559.1"/>
    <property type="molecule type" value="Genomic_DNA"/>
</dbReference>
<keyword evidence="3" id="KW-1185">Reference proteome</keyword>
<evidence type="ECO:0000313" key="2">
    <source>
        <dbReference type="EMBL" id="KAK1843559.1"/>
    </source>
</evidence>
<reference evidence="2" key="1">
    <citation type="submission" date="2023-01" db="EMBL/GenBank/DDBJ databases">
        <title>Colletotrichum chrysophilum M932 genome sequence.</title>
        <authorList>
            <person name="Baroncelli R."/>
        </authorList>
    </citation>
    <scope>NUCLEOTIDE SEQUENCE</scope>
    <source>
        <strain evidence="2">M932</strain>
    </source>
</reference>
<dbReference type="Proteomes" id="UP001243330">
    <property type="component" value="Unassembled WGS sequence"/>
</dbReference>
<feature type="region of interest" description="Disordered" evidence="1">
    <location>
        <begin position="103"/>
        <end position="144"/>
    </location>
</feature>
<accession>A0AAD9ADK1</accession>
<evidence type="ECO:0000313" key="3">
    <source>
        <dbReference type="Proteomes" id="UP001243330"/>
    </source>
</evidence>
<comment type="caution">
    <text evidence="2">The sequence shown here is derived from an EMBL/GenBank/DDBJ whole genome shotgun (WGS) entry which is preliminary data.</text>
</comment>
<gene>
    <name evidence="2" type="ORF">CCHR01_13822</name>
</gene>
<name>A0AAD9ADK1_9PEZI</name>
<sequence length="144" mass="16563">MKVMVHDVAQAREAPVAKRSPWSHQDSKDCVTHEHEGELGPVCNTKAGDRVIELTELEEDGRQSCWHEGCIAFELRAFAGLADEAMEMTSMAECGMARYVGMVGDRDDEMDKERDDERDGERDDEERDDEERDDERDNSSRRRR</sequence>
<dbReference type="AlphaFoldDB" id="A0AAD9ADK1"/>